<accession>A0A645CV00</accession>
<sequence length="121" mass="12790">MQALDAAKKVALQLVVGLLQGVFLLRVAHNVPDALALGGFQLLLKVPENLAEMLRRTLRFVHVLPLPGKVLVQPVQHGGGVLPHFADIGLHHLVQPVHPDMVAGAGLQTPLVILPAAVGVL</sequence>
<proteinExistence type="predicted"/>
<gene>
    <name evidence="1" type="ORF">SDC9_127797</name>
</gene>
<evidence type="ECO:0000313" key="1">
    <source>
        <dbReference type="EMBL" id="MPM80747.1"/>
    </source>
</evidence>
<dbReference type="EMBL" id="VSSQ01030281">
    <property type="protein sequence ID" value="MPM80747.1"/>
    <property type="molecule type" value="Genomic_DNA"/>
</dbReference>
<protein>
    <submittedName>
        <fullName evidence="1">Uncharacterized protein</fullName>
    </submittedName>
</protein>
<name>A0A645CV00_9ZZZZ</name>
<dbReference type="AlphaFoldDB" id="A0A645CV00"/>
<organism evidence="1">
    <name type="scientific">bioreactor metagenome</name>
    <dbReference type="NCBI Taxonomy" id="1076179"/>
    <lineage>
        <taxon>unclassified sequences</taxon>
        <taxon>metagenomes</taxon>
        <taxon>ecological metagenomes</taxon>
    </lineage>
</organism>
<reference evidence="1" key="1">
    <citation type="submission" date="2019-08" db="EMBL/GenBank/DDBJ databases">
        <authorList>
            <person name="Kucharzyk K."/>
            <person name="Murdoch R.W."/>
            <person name="Higgins S."/>
            <person name="Loffler F."/>
        </authorList>
    </citation>
    <scope>NUCLEOTIDE SEQUENCE</scope>
</reference>
<comment type="caution">
    <text evidence="1">The sequence shown here is derived from an EMBL/GenBank/DDBJ whole genome shotgun (WGS) entry which is preliminary data.</text>
</comment>